<protein>
    <submittedName>
        <fullName evidence="2">Sugar phosphate isomerase/epimerase</fullName>
    </submittedName>
</protein>
<dbReference type="AlphaFoldDB" id="A0A4R1LB87"/>
<organism evidence="2 3">
    <name type="scientific">Acidipila rosea</name>
    <dbReference type="NCBI Taxonomy" id="768535"/>
    <lineage>
        <taxon>Bacteria</taxon>
        <taxon>Pseudomonadati</taxon>
        <taxon>Acidobacteriota</taxon>
        <taxon>Terriglobia</taxon>
        <taxon>Terriglobales</taxon>
        <taxon>Acidobacteriaceae</taxon>
        <taxon>Acidipila</taxon>
    </lineage>
</organism>
<dbReference type="RefSeq" id="WP_131994835.1">
    <property type="nucleotide sequence ID" value="NZ_SMGK01000002.1"/>
</dbReference>
<dbReference type="InterPro" id="IPR006311">
    <property type="entry name" value="TAT_signal"/>
</dbReference>
<sequence length="284" mass="31534">MINRRDFARLSAAALATGLRLPHAAAATSPVPYGVQLYSVRQLIANSLPAVLQGIRRIGYTQVELFWEVYSHPAKALRTVIKDAGLTVPSGLFHFDDLESRIDYAAELGLTYMVCPEIPRAYSATPEGMKRGGAEFNRIGERVRASGMHLAYHNGNPEFRPWAGTNVFAALMDNTDAKLVGLEIDCYWAIEGGQDVNAMLRKYHERVHLLHLKDRTAGATVSYTPETPPGHFTDVGKGTIDWPSILRQARSQGVRYFFIDQDGSSLPPMESLQVSFDYLKTLHV</sequence>
<keyword evidence="2" id="KW-0413">Isomerase</keyword>
<dbReference type="OrthoDB" id="9798407at2"/>
<dbReference type="GO" id="GO:0016853">
    <property type="term" value="F:isomerase activity"/>
    <property type="evidence" value="ECO:0007669"/>
    <property type="project" value="UniProtKB-KW"/>
</dbReference>
<accession>A0A4R1LB87</accession>
<dbReference type="Proteomes" id="UP000295210">
    <property type="component" value="Unassembled WGS sequence"/>
</dbReference>
<dbReference type="EMBL" id="SMGK01000002">
    <property type="protein sequence ID" value="TCK74173.1"/>
    <property type="molecule type" value="Genomic_DNA"/>
</dbReference>
<gene>
    <name evidence="2" type="ORF">C7378_1795</name>
</gene>
<dbReference type="PANTHER" id="PTHR12110:SF41">
    <property type="entry name" value="INOSOSE DEHYDRATASE"/>
    <property type="match status" value="1"/>
</dbReference>
<evidence type="ECO:0000313" key="3">
    <source>
        <dbReference type="Proteomes" id="UP000295210"/>
    </source>
</evidence>
<feature type="domain" description="Xylose isomerase-like TIM barrel" evidence="1">
    <location>
        <begin position="55"/>
        <end position="259"/>
    </location>
</feature>
<dbReference type="InterPro" id="IPR036237">
    <property type="entry name" value="Xyl_isomerase-like_sf"/>
</dbReference>
<evidence type="ECO:0000259" key="1">
    <source>
        <dbReference type="Pfam" id="PF01261"/>
    </source>
</evidence>
<dbReference type="Gene3D" id="3.20.20.150">
    <property type="entry name" value="Divalent-metal-dependent TIM barrel enzymes"/>
    <property type="match status" value="1"/>
</dbReference>
<dbReference type="SUPFAM" id="SSF51658">
    <property type="entry name" value="Xylose isomerase-like"/>
    <property type="match status" value="1"/>
</dbReference>
<dbReference type="PANTHER" id="PTHR12110">
    <property type="entry name" value="HYDROXYPYRUVATE ISOMERASE"/>
    <property type="match status" value="1"/>
</dbReference>
<dbReference type="InterPro" id="IPR013022">
    <property type="entry name" value="Xyl_isomerase-like_TIM-brl"/>
</dbReference>
<keyword evidence="3" id="KW-1185">Reference proteome</keyword>
<evidence type="ECO:0000313" key="2">
    <source>
        <dbReference type="EMBL" id="TCK74173.1"/>
    </source>
</evidence>
<dbReference type="PROSITE" id="PS51318">
    <property type="entry name" value="TAT"/>
    <property type="match status" value="1"/>
</dbReference>
<dbReference type="InterPro" id="IPR050312">
    <property type="entry name" value="IolE/XylAMocC-like"/>
</dbReference>
<reference evidence="2 3" key="1">
    <citation type="submission" date="2019-03" db="EMBL/GenBank/DDBJ databases">
        <title>Genomic Encyclopedia of Type Strains, Phase IV (KMG-IV): sequencing the most valuable type-strain genomes for metagenomic binning, comparative biology and taxonomic classification.</title>
        <authorList>
            <person name="Goeker M."/>
        </authorList>
    </citation>
    <scope>NUCLEOTIDE SEQUENCE [LARGE SCALE GENOMIC DNA]</scope>
    <source>
        <strain evidence="2 3">DSM 103428</strain>
    </source>
</reference>
<comment type="caution">
    <text evidence="2">The sequence shown here is derived from an EMBL/GenBank/DDBJ whole genome shotgun (WGS) entry which is preliminary data.</text>
</comment>
<proteinExistence type="predicted"/>
<name>A0A4R1LB87_9BACT</name>
<dbReference type="Pfam" id="PF01261">
    <property type="entry name" value="AP_endonuc_2"/>
    <property type="match status" value="1"/>
</dbReference>